<dbReference type="RefSeq" id="WP_353568895.1">
    <property type="nucleotide sequence ID" value="NZ_BAABRI010000035.1"/>
</dbReference>
<dbReference type="GO" id="GO:0016874">
    <property type="term" value="F:ligase activity"/>
    <property type="evidence" value="ECO:0007669"/>
    <property type="project" value="UniProtKB-KW"/>
</dbReference>
<dbReference type="Proteomes" id="UP001476282">
    <property type="component" value="Unassembled WGS sequence"/>
</dbReference>
<keyword evidence="5" id="KW-1185">Reference proteome</keyword>
<comment type="caution">
    <text evidence="4">The sequence shown here is derived from an EMBL/GenBank/DDBJ whole genome shotgun (WGS) entry which is preliminary data.</text>
</comment>
<feature type="domain" description="AMP-binding enzyme C-terminal" evidence="3">
    <location>
        <begin position="400"/>
        <end position="476"/>
    </location>
</feature>
<sequence>MPPASEPPVVSRARLHPDRIAILDGDRRHTYTELLEASERLAARLLDGRDSLHGARVVFDLPAGFDYVAAQWAIWRAGGIAVPVSPSATAAERGYLLEDTGAEVVISRSAHGDGLPRIDPRDPGERTATALPSIDPAAAAMLLYTSGTTSRPKGVVSTHAGIAAQIGALCQAWQWTAEDRIPLFLPLHHIHGIINILGCALWSGASVETFGKFSAEAVLPRVAGGAYTLFMAVPTIYAKLSQRLEKGGDEPAIEGFRALRLMVSGSSALPPTLLRKWRQLTGQTLLERYGMTETGMILSNPYEGERRSGTVGQPVPGMEVRLVQENGAINEPGEPGEIQVRGPAVFQAYWERPEATAEAFVDGWFRTGDLGIREDGYFRILGRLSVDIIKSGGYKLSALEIEAAYLEHPAIHECAVVGVPDEVWGEAVAIAIVHGGPDGAPQLDELRDWGRERLSPYKLPRLLTVTDALPRNAMGKVAKREVARLFPGPADR</sequence>
<dbReference type="InterPro" id="IPR020845">
    <property type="entry name" value="AMP-binding_CS"/>
</dbReference>
<dbReference type="PANTHER" id="PTHR43201:SF8">
    <property type="entry name" value="ACYL-COA SYNTHETASE FAMILY MEMBER 3"/>
    <property type="match status" value="1"/>
</dbReference>
<dbReference type="Pfam" id="PF13193">
    <property type="entry name" value="AMP-binding_C"/>
    <property type="match status" value="1"/>
</dbReference>
<proteinExistence type="inferred from homology"/>
<accession>A0ABP9UWL2</accession>
<evidence type="ECO:0000256" key="1">
    <source>
        <dbReference type="ARBA" id="ARBA00006432"/>
    </source>
</evidence>
<dbReference type="SUPFAM" id="SSF56801">
    <property type="entry name" value="Acetyl-CoA synthetase-like"/>
    <property type="match status" value="1"/>
</dbReference>
<reference evidence="4 5" key="1">
    <citation type="submission" date="2024-02" db="EMBL/GenBank/DDBJ databases">
        <title>Haloferula sargassicola NBRC 104335.</title>
        <authorList>
            <person name="Ichikawa N."/>
            <person name="Katano-Makiyama Y."/>
            <person name="Hidaka K."/>
        </authorList>
    </citation>
    <scope>NUCLEOTIDE SEQUENCE [LARGE SCALE GENOMIC DNA]</scope>
    <source>
        <strain evidence="4 5">NBRC 104335</strain>
    </source>
</reference>
<gene>
    <name evidence="4" type="primary">fadD</name>
    <name evidence="4" type="ORF">Hsar01_04034</name>
</gene>
<dbReference type="InterPro" id="IPR000873">
    <property type="entry name" value="AMP-dep_synth/lig_dom"/>
</dbReference>
<dbReference type="Pfam" id="PF00501">
    <property type="entry name" value="AMP-binding"/>
    <property type="match status" value="1"/>
</dbReference>
<feature type="domain" description="AMP-dependent synthetase/ligase" evidence="2">
    <location>
        <begin position="12"/>
        <end position="350"/>
    </location>
</feature>
<comment type="similarity">
    <text evidence="1">Belongs to the ATP-dependent AMP-binding enzyme family.</text>
</comment>
<name>A0ABP9UWL2_9BACT</name>
<evidence type="ECO:0000313" key="5">
    <source>
        <dbReference type="Proteomes" id="UP001476282"/>
    </source>
</evidence>
<dbReference type="InterPro" id="IPR042099">
    <property type="entry name" value="ANL_N_sf"/>
</dbReference>
<evidence type="ECO:0000259" key="3">
    <source>
        <dbReference type="Pfam" id="PF13193"/>
    </source>
</evidence>
<evidence type="ECO:0000259" key="2">
    <source>
        <dbReference type="Pfam" id="PF00501"/>
    </source>
</evidence>
<dbReference type="InterPro" id="IPR025110">
    <property type="entry name" value="AMP-bd_C"/>
</dbReference>
<evidence type="ECO:0000313" key="4">
    <source>
        <dbReference type="EMBL" id="GAA5484786.1"/>
    </source>
</evidence>
<dbReference type="Gene3D" id="3.30.300.30">
    <property type="match status" value="1"/>
</dbReference>
<dbReference type="EMBL" id="BAABRI010000035">
    <property type="protein sequence ID" value="GAA5484786.1"/>
    <property type="molecule type" value="Genomic_DNA"/>
</dbReference>
<dbReference type="PROSITE" id="PS00455">
    <property type="entry name" value="AMP_BINDING"/>
    <property type="match status" value="1"/>
</dbReference>
<dbReference type="Gene3D" id="3.40.50.12780">
    <property type="entry name" value="N-terminal domain of ligase-like"/>
    <property type="match status" value="1"/>
</dbReference>
<protein>
    <submittedName>
        <fullName evidence="4">Long-chain-fatty-acid--CoA ligase</fullName>
    </submittedName>
</protein>
<dbReference type="InterPro" id="IPR045851">
    <property type="entry name" value="AMP-bd_C_sf"/>
</dbReference>
<dbReference type="CDD" id="cd05941">
    <property type="entry name" value="MCS"/>
    <property type="match status" value="1"/>
</dbReference>
<dbReference type="PANTHER" id="PTHR43201">
    <property type="entry name" value="ACYL-COA SYNTHETASE"/>
    <property type="match status" value="1"/>
</dbReference>
<organism evidence="4 5">
    <name type="scientific">Haloferula sargassicola</name>
    <dbReference type="NCBI Taxonomy" id="490096"/>
    <lineage>
        <taxon>Bacteria</taxon>
        <taxon>Pseudomonadati</taxon>
        <taxon>Verrucomicrobiota</taxon>
        <taxon>Verrucomicrobiia</taxon>
        <taxon>Verrucomicrobiales</taxon>
        <taxon>Verrucomicrobiaceae</taxon>
        <taxon>Haloferula</taxon>
    </lineage>
</organism>
<keyword evidence="4" id="KW-0436">Ligase</keyword>